<dbReference type="FunCoup" id="A0A200QAU2">
    <property type="interactions" value="90"/>
</dbReference>
<keyword evidence="1" id="KW-0677">Repeat</keyword>
<dbReference type="InterPro" id="IPR002885">
    <property type="entry name" value="PPR_rpt"/>
</dbReference>
<feature type="repeat" description="PPR" evidence="2">
    <location>
        <begin position="271"/>
        <end position="301"/>
    </location>
</feature>
<dbReference type="FunFam" id="1.25.40.10:FF:000184">
    <property type="entry name" value="Pentatricopeptide repeat-containing protein, chloroplastic"/>
    <property type="match status" value="1"/>
</dbReference>
<dbReference type="Pfam" id="PF14432">
    <property type="entry name" value="DYW_deaminase"/>
    <property type="match status" value="1"/>
</dbReference>
<evidence type="ECO:0000259" key="3">
    <source>
        <dbReference type="Pfam" id="PF14432"/>
    </source>
</evidence>
<dbReference type="Gene3D" id="1.25.40.10">
    <property type="entry name" value="Tetratricopeptide repeat domain"/>
    <property type="match status" value="4"/>
</dbReference>
<evidence type="ECO:0000256" key="1">
    <source>
        <dbReference type="ARBA" id="ARBA00022737"/>
    </source>
</evidence>
<dbReference type="Pfam" id="PF20431">
    <property type="entry name" value="E_motif"/>
    <property type="match status" value="1"/>
</dbReference>
<dbReference type="GO" id="GO:0008270">
    <property type="term" value="F:zinc ion binding"/>
    <property type="evidence" value="ECO:0007669"/>
    <property type="project" value="InterPro"/>
</dbReference>
<dbReference type="Pfam" id="PF01535">
    <property type="entry name" value="PPR"/>
    <property type="match status" value="1"/>
</dbReference>
<proteinExistence type="predicted"/>
<dbReference type="InterPro" id="IPR046848">
    <property type="entry name" value="E_motif"/>
</dbReference>
<evidence type="ECO:0000313" key="5">
    <source>
        <dbReference type="Proteomes" id="UP000195402"/>
    </source>
</evidence>
<keyword evidence="5" id="KW-1185">Reference proteome</keyword>
<dbReference type="InterPro" id="IPR011990">
    <property type="entry name" value="TPR-like_helical_dom_sf"/>
</dbReference>
<evidence type="ECO:0000313" key="4">
    <source>
        <dbReference type="EMBL" id="OVA07583.1"/>
    </source>
</evidence>
<dbReference type="Proteomes" id="UP000195402">
    <property type="component" value="Unassembled WGS sequence"/>
</dbReference>
<dbReference type="GO" id="GO:0003723">
    <property type="term" value="F:RNA binding"/>
    <property type="evidence" value="ECO:0007669"/>
    <property type="project" value="InterPro"/>
</dbReference>
<dbReference type="PANTHER" id="PTHR47926:SF537">
    <property type="entry name" value="PENTACOTRIPEPTIDE-REPEAT REGION OF PRORP DOMAIN-CONTAINING PROTEIN"/>
    <property type="match status" value="1"/>
</dbReference>
<dbReference type="PANTHER" id="PTHR47926">
    <property type="entry name" value="PENTATRICOPEPTIDE REPEAT-CONTAINING PROTEIN"/>
    <property type="match status" value="1"/>
</dbReference>
<organism evidence="4 5">
    <name type="scientific">Macleaya cordata</name>
    <name type="common">Five-seeded plume-poppy</name>
    <name type="synonym">Bocconia cordata</name>
    <dbReference type="NCBI Taxonomy" id="56857"/>
    <lineage>
        <taxon>Eukaryota</taxon>
        <taxon>Viridiplantae</taxon>
        <taxon>Streptophyta</taxon>
        <taxon>Embryophyta</taxon>
        <taxon>Tracheophyta</taxon>
        <taxon>Spermatophyta</taxon>
        <taxon>Magnoliopsida</taxon>
        <taxon>Ranunculales</taxon>
        <taxon>Papaveraceae</taxon>
        <taxon>Papaveroideae</taxon>
        <taxon>Macleaya</taxon>
    </lineage>
</organism>
<feature type="repeat" description="PPR" evidence="2">
    <location>
        <begin position="201"/>
        <end position="235"/>
    </location>
</feature>
<dbReference type="NCBIfam" id="TIGR00756">
    <property type="entry name" value="PPR"/>
    <property type="match status" value="4"/>
</dbReference>
<reference evidence="4 5" key="1">
    <citation type="journal article" date="2017" name="Mol. Plant">
        <title>The Genome of Medicinal Plant Macleaya cordata Provides New Insights into Benzylisoquinoline Alkaloids Metabolism.</title>
        <authorList>
            <person name="Liu X."/>
            <person name="Liu Y."/>
            <person name="Huang P."/>
            <person name="Ma Y."/>
            <person name="Qing Z."/>
            <person name="Tang Q."/>
            <person name="Cao H."/>
            <person name="Cheng P."/>
            <person name="Zheng Y."/>
            <person name="Yuan Z."/>
            <person name="Zhou Y."/>
            <person name="Liu J."/>
            <person name="Tang Z."/>
            <person name="Zhuo Y."/>
            <person name="Zhang Y."/>
            <person name="Yu L."/>
            <person name="Huang J."/>
            <person name="Yang P."/>
            <person name="Peng Q."/>
            <person name="Zhang J."/>
            <person name="Jiang W."/>
            <person name="Zhang Z."/>
            <person name="Lin K."/>
            <person name="Ro D.K."/>
            <person name="Chen X."/>
            <person name="Xiong X."/>
            <person name="Shang Y."/>
            <person name="Huang S."/>
            <person name="Zeng J."/>
        </authorList>
    </citation>
    <scope>NUCLEOTIDE SEQUENCE [LARGE SCALE GENOMIC DNA]</scope>
    <source>
        <strain evidence="5">cv. BLH2017</strain>
        <tissue evidence="4">Root</tissue>
    </source>
</reference>
<sequence>MCSILAVTSIPIQIQNPHKSKPIWLSTPSYTNLLNQPNLLFLFENCKSIRQLKQIHAHLFTSGLSHNPYALSALFEFSAVSDFRSLNYALKLFDTLNPPTLFSFNTIIRAFSTSRIPDRSVHFFLEMIKQGISPNKYTYPFVLKSLSVESSLLFGNSVHGHAIKMGSSLDSYVHSSLIHFYSMRGALTDARNLFDKSPETNVVCWSAMISGYIQLNQFTDALSLFNEFQIEGLEPNESILVSVLCASAHLGAFEQGRWMHIYVEKFKIPLSVNLGTALINMYCKCGVVEEALKVFDKMRRKNVLSWTALISGLAMNGMGQRALEVFDEMLKTGLRPDSVTFVGVLTACSHGGLVDDALKYFGDMKSKYQIVPKVEHYGCLVDVFSRAGLLNKALDFIQSMPIEPDLAIWGSLLNACSVYKNAEIGEFVGKLLIELDPLSDANYVLLSNIYAHKRRWADAIEIRSLMKERGVKKCPGCSIIEVEGVVYEFFMGEKSDQRFRELKPMLDEMGRRLRSAGYIPTTSQVLLDIDEEEKQEVLCYHSEKLAIAFGLIHTDPAMPIRIVKNLRACVDCHSATKLISKVFNREIIVRDRLRFHHFKSGVCSCTDFW</sequence>
<dbReference type="InterPro" id="IPR032867">
    <property type="entry name" value="DYW_dom"/>
</dbReference>
<dbReference type="InterPro" id="IPR046960">
    <property type="entry name" value="PPR_At4g14850-like_plant"/>
</dbReference>
<feature type="repeat" description="PPR" evidence="2">
    <location>
        <begin position="337"/>
        <end position="367"/>
    </location>
</feature>
<dbReference type="Pfam" id="PF13041">
    <property type="entry name" value="PPR_2"/>
    <property type="match status" value="3"/>
</dbReference>
<accession>A0A200QAU2</accession>
<feature type="repeat" description="PPR" evidence="2">
    <location>
        <begin position="100"/>
        <end position="134"/>
    </location>
</feature>
<dbReference type="PROSITE" id="PS51375">
    <property type="entry name" value="PPR"/>
    <property type="match status" value="5"/>
</dbReference>
<name>A0A200QAU2_MACCD</name>
<feature type="domain" description="DYW" evidence="3">
    <location>
        <begin position="517"/>
        <end position="609"/>
    </location>
</feature>
<dbReference type="OrthoDB" id="185373at2759"/>
<dbReference type="AlphaFoldDB" id="A0A200QAU2"/>
<dbReference type="GO" id="GO:0009451">
    <property type="term" value="P:RNA modification"/>
    <property type="evidence" value="ECO:0007669"/>
    <property type="project" value="InterPro"/>
</dbReference>
<dbReference type="Pfam" id="PF12854">
    <property type="entry name" value="PPR_1"/>
    <property type="match status" value="1"/>
</dbReference>
<dbReference type="FunFam" id="1.25.40.10:FF:000470">
    <property type="entry name" value="Pentatricopeptide repeat-containing protein At5g66520"/>
    <property type="match status" value="1"/>
</dbReference>
<dbReference type="InParanoid" id="A0A200QAU2"/>
<comment type="caution">
    <text evidence="4">The sequence shown here is derived from an EMBL/GenBank/DDBJ whole genome shotgun (WGS) entry which is preliminary data.</text>
</comment>
<evidence type="ECO:0000256" key="2">
    <source>
        <dbReference type="PROSITE-ProRule" id="PRU00708"/>
    </source>
</evidence>
<protein>
    <submittedName>
        <fullName evidence="4">Pentatricopeptide repeat</fullName>
    </submittedName>
</protein>
<dbReference type="OMA" id="KQEVLCY"/>
<gene>
    <name evidence="4" type="ORF">BVC80_8965g12</name>
</gene>
<dbReference type="EMBL" id="MVGT01002455">
    <property type="protein sequence ID" value="OVA07583.1"/>
    <property type="molecule type" value="Genomic_DNA"/>
</dbReference>
<feature type="repeat" description="PPR" evidence="2">
    <location>
        <begin position="302"/>
        <end position="336"/>
    </location>
</feature>